<evidence type="ECO:0000313" key="2">
    <source>
        <dbReference type="EMBL" id="KAL3680186.1"/>
    </source>
</evidence>
<evidence type="ECO:0000313" key="3">
    <source>
        <dbReference type="Proteomes" id="UP001633002"/>
    </source>
</evidence>
<organism evidence="2 3">
    <name type="scientific">Riccia sorocarpa</name>
    <dbReference type="NCBI Taxonomy" id="122646"/>
    <lineage>
        <taxon>Eukaryota</taxon>
        <taxon>Viridiplantae</taxon>
        <taxon>Streptophyta</taxon>
        <taxon>Embryophyta</taxon>
        <taxon>Marchantiophyta</taxon>
        <taxon>Marchantiopsida</taxon>
        <taxon>Marchantiidae</taxon>
        <taxon>Marchantiales</taxon>
        <taxon>Ricciaceae</taxon>
        <taxon>Riccia</taxon>
    </lineage>
</organism>
<dbReference type="Proteomes" id="UP001633002">
    <property type="component" value="Unassembled WGS sequence"/>
</dbReference>
<comment type="caution">
    <text evidence="2">The sequence shown here is derived from an EMBL/GenBank/DDBJ whole genome shotgun (WGS) entry which is preliminary data.</text>
</comment>
<sequence length="393" mass="43255">MDPHGFVSVWCSTSKKPLVLIFDDEERFAVVEEPILACFFRLEVGKGSIFVSVEDSEGSDIVPVVPNETTPPSWNLPHLTSGRYVVYGLCTKEDGGAWTSNVNPTCSPRGIASVITQGLSSPGDSPVVSARFVSSYECLMRMPKGESSLYKKFHDHLRKFETIPCHRPAEVLRSMASQQADGAHASMKRKGQAEEETHPVAPPSPEDRCVRGKRKLSGGCSSSLPITVSTDSESSADEGEGAGNSPGNYTQATFSELVEEADAINEEVVFFDVTVRQYGVEVEESDIVDTQWHIARTLGNSPSCRARFRSNSRPVCGAYVARQSFARYPAPTFRLPNERSRLTRFANDQFWFCLNDVCAFGKLAQFLEGANRGYLLSGQLLGEPVCRRLRSMS</sequence>
<dbReference type="AlphaFoldDB" id="A0ABD3GQS3"/>
<keyword evidence="3" id="KW-1185">Reference proteome</keyword>
<evidence type="ECO:0000256" key="1">
    <source>
        <dbReference type="SAM" id="MobiDB-lite"/>
    </source>
</evidence>
<proteinExistence type="predicted"/>
<feature type="compositionally biased region" description="Polar residues" evidence="1">
    <location>
        <begin position="219"/>
        <end position="233"/>
    </location>
</feature>
<dbReference type="EMBL" id="JBJQOH010000007">
    <property type="protein sequence ID" value="KAL3680186.1"/>
    <property type="molecule type" value="Genomic_DNA"/>
</dbReference>
<name>A0ABD3GQS3_9MARC</name>
<protein>
    <submittedName>
        <fullName evidence="2">Uncharacterized protein</fullName>
    </submittedName>
</protein>
<gene>
    <name evidence="2" type="ORF">R1sor_023142</name>
</gene>
<accession>A0ABD3GQS3</accession>
<reference evidence="2 3" key="1">
    <citation type="submission" date="2024-09" db="EMBL/GenBank/DDBJ databases">
        <title>Chromosome-scale assembly of Riccia sorocarpa.</title>
        <authorList>
            <person name="Paukszto L."/>
        </authorList>
    </citation>
    <scope>NUCLEOTIDE SEQUENCE [LARGE SCALE GENOMIC DNA]</scope>
    <source>
        <strain evidence="2">LP-2024</strain>
        <tissue evidence="2">Aerial parts of the thallus</tissue>
    </source>
</reference>
<feature type="region of interest" description="Disordered" evidence="1">
    <location>
        <begin position="176"/>
        <end position="250"/>
    </location>
</feature>